<dbReference type="EMBL" id="LR699554">
    <property type="protein sequence ID" value="VVD33567.1"/>
    <property type="molecule type" value="Genomic_DNA"/>
</dbReference>
<protein>
    <submittedName>
        <fullName evidence="1">Uncharacterized protein</fullName>
    </submittedName>
</protein>
<name>A0A5Q4YWH1_9BURK</name>
<dbReference type="Proteomes" id="UP000325811">
    <property type="component" value="Chromosome II"/>
</dbReference>
<evidence type="ECO:0000313" key="1">
    <source>
        <dbReference type="EMBL" id="VVD33567.1"/>
    </source>
</evidence>
<gene>
    <name evidence="1" type="ORF">PDMSB3_2283</name>
</gene>
<evidence type="ECO:0000313" key="2">
    <source>
        <dbReference type="Proteomes" id="UP000325811"/>
    </source>
</evidence>
<keyword evidence="2" id="KW-1185">Reference proteome</keyword>
<accession>A0A5Q4YWH1</accession>
<sequence>MGTAWRLERLAREASLFEFAKFEFYLERLSRIAKKR</sequence>
<organism evidence="1 2">
    <name type="scientific">Paraburkholderia dioscoreae</name>
    <dbReference type="NCBI Taxonomy" id="2604047"/>
    <lineage>
        <taxon>Bacteria</taxon>
        <taxon>Pseudomonadati</taxon>
        <taxon>Pseudomonadota</taxon>
        <taxon>Betaproteobacteria</taxon>
        <taxon>Burkholderiales</taxon>
        <taxon>Burkholderiaceae</taxon>
        <taxon>Paraburkholderia</taxon>
    </lineage>
</organism>
<dbReference type="KEGG" id="pdio:PDMSB3_2283.1"/>
<reference evidence="1 2" key="1">
    <citation type="submission" date="2019-08" db="EMBL/GenBank/DDBJ databases">
        <authorList>
            <person name="Herpell B J."/>
        </authorList>
    </citation>
    <scope>NUCLEOTIDE SEQUENCE [LARGE SCALE GENOMIC DNA]</scope>
    <source>
        <strain evidence="2">Msb3</strain>
    </source>
</reference>
<proteinExistence type="predicted"/>
<dbReference type="AlphaFoldDB" id="A0A5Q4YWH1"/>